<dbReference type="Proteomes" id="UP000240653">
    <property type="component" value="Unassembled WGS sequence"/>
</dbReference>
<dbReference type="OrthoDB" id="8234528at2"/>
<comment type="caution">
    <text evidence="1">The sequence shown here is derived from an EMBL/GenBank/DDBJ whole genome shotgun (WGS) entry which is preliminary data.</text>
</comment>
<gene>
    <name evidence="1" type="ORF">C7I85_03440</name>
</gene>
<dbReference type="AlphaFoldDB" id="A0A2P7SNV0"/>
<dbReference type="RefSeq" id="WP_106722521.1">
    <property type="nucleotide sequence ID" value="NZ_PXYL01000001.1"/>
</dbReference>
<reference evidence="1 2" key="1">
    <citation type="submission" date="2018-03" db="EMBL/GenBank/DDBJ databases">
        <title>The draft genome of Mesorhizobium soli JCM 19897.</title>
        <authorList>
            <person name="Li L."/>
            <person name="Liu L."/>
            <person name="Liang L."/>
            <person name="Wang T."/>
            <person name="Zhang X."/>
        </authorList>
    </citation>
    <scope>NUCLEOTIDE SEQUENCE [LARGE SCALE GENOMIC DNA]</scope>
    <source>
        <strain evidence="1 2">JCM 19897</strain>
    </source>
</reference>
<protein>
    <submittedName>
        <fullName evidence="1">Uncharacterized protein</fullName>
    </submittedName>
</protein>
<proteinExistence type="predicted"/>
<evidence type="ECO:0000313" key="1">
    <source>
        <dbReference type="EMBL" id="PSJ64169.1"/>
    </source>
</evidence>
<sequence>MLDMDRADLARLSARIAHSDRVTPELIRHVMARIGFRGPWFDASNTPIERLVGAGAWTEVALALVIELPDWTLSRLDNEDGEWCCTLVTGWQLPRWMADSVDGRHAILPLAILSAIVAALEQPGRKPLQARVTPLLIQGNSTPVNCENYA</sequence>
<organism evidence="1 2">
    <name type="scientific">Pseudaminobacter soli</name>
    <name type="common">ex Li et al. 2025</name>
    <dbReference type="NCBI Taxonomy" id="1295366"/>
    <lineage>
        <taxon>Bacteria</taxon>
        <taxon>Pseudomonadati</taxon>
        <taxon>Pseudomonadota</taxon>
        <taxon>Alphaproteobacteria</taxon>
        <taxon>Hyphomicrobiales</taxon>
        <taxon>Phyllobacteriaceae</taxon>
        <taxon>Pseudaminobacter</taxon>
    </lineage>
</organism>
<name>A0A2P7SNV0_9HYPH</name>
<dbReference type="EMBL" id="PXYL01000001">
    <property type="protein sequence ID" value="PSJ64169.1"/>
    <property type="molecule type" value="Genomic_DNA"/>
</dbReference>
<keyword evidence="2" id="KW-1185">Reference proteome</keyword>
<accession>A0A2P7SNV0</accession>
<evidence type="ECO:0000313" key="2">
    <source>
        <dbReference type="Proteomes" id="UP000240653"/>
    </source>
</evidence>